<dbReference type="SUPFAM" id="SSF54236">
    <property type="entry name" value="Ubiquitin-like"/>
    <property type="match status" value="1"/>
</dbReference>
<gene>
    <name evidence="3" type="ORF">IZO911_LOCUS37783</name>
</gene>
<dbReference type="SUPFAM" id="SSF53474">
    <property type="entry name" value="alpha/beta-Hydrolases"/>
    <property type="match status" value="1"/>
</dbReference>
<feature type="transmembrane region" description="Helical" evidence="1">
    <location>
        <begin position="562"/>
        <end position="577"/>
    </location>
</feature>
<keyword evidence="1" id="KW-0472">Membrane</keyword>
<dbReference type="PROSITE" id="PS50053">
    <property type="entry name" value="UBIQUITIN_2"/>
    <property type="match status" value="1"/>
</dbReference>
<dbReference type="InterPro" id="IPR002921">
    <property type="entry name" value="Fungal_lipase-type"/>
</dbReference>
<protein>
    <recommendedName>
        <fullName evidence="2">Ubiquitin-like domain-containing protein</fullName>
    </recommendedName>
</protein>
<dbReference type="AlphaFoldDB" id="A0A815IRR1"/>
<name>A0A815IRR1_9BILA</name>
<comment type="caution">
    <text evidence="3">The sequence shown here is derived from an EMBL/GenBank/DDBJ whole genome shotgun (WGS) entry which is preliminary data.</text>
</comment>
<dbReference type="Pfam" id="PF01764">
    <property type="entry name" value="Lipase_3"/>
    <property type="match status" value="1"/>
</dbReference>
<dbReference type="EMBL" id="CAJNOE010000984">
    <property type="protein sequence ID" value="CAF1369566.1"/>
    <property type="molecule type" value="Genomic_DNA"/>
</dbReference>
<feature type="domain" description="Ubiquitin-like" evidence="2">
    <location>
        <begin position="28"/>
        <end position="99"/>
    </location>
</feature>
<dbReference type="InterPro" id="IPR000626">
    <property type="entry name" value="Ubiquitin-like_dom"/>
</dbReference>
<feature type="transmembrane region" description="Helical" evidence="1">
    <location>
        <begin position="415"/>
        <end position="436"/>
    </location>
</feature>
<feature type="transmembrane region" description="Helical" evidence="1">
    <location>
        <begin position="442"/>
        <end position="468"/>
    </location>
</feature>
<keyword evidence="1" id="KW-1133">Transmembrane helix</keyword>
<feature type="transmembrane region" description="Helical" evidence="1">
    <location>
        <begin position="390"/>
        <end position="408"/>
    </location>
</feature>
<dbReference type="InterPro" id="IPR029071">
    <property type="entry name" value="Ubiquitin-like_domsf"/>
</dbReference>
<organism evidence="3 4">
    <name type="scientific">Adineta steineri</name>
    <dbReference type="NCBI Taxonomy" id="433720"/>
    <lineage>
        <taxon>Eukaryota</taxon>
        <taxon>Metazoa</taxon>
        <taxon>Spiralia</taxon>
        <taxon>Gnathifera</taxon>
        <taxon>Rotifera</taxon>
        <taxon>Eurotatoria</taxon>
        <taxon>Bdelloidea</taxon>
        <taxon>Adinetida</taxon>
        <taxon>Adinetidae</taxon>
        <taxon>Adineta</taxon>
    </lineage>
</organism>
<reference evidence="3" key="1">
    <citation type="submission" date="2021-02" db="EMBL/GenBank/DDBJ databases">
        <authorList>
            <person name="Nowell W R."/>
        </authorList>
    </citation>
    <scope>NUCLEOTIDE SEQUENCE</scope>
</reference>
<proteinExistence type="predicted"/>
<evidence type="ECO:0000259" key="2">
    <source>
        <dbReference type="PROSITE" id="PS50053"/>
    </source>
</evidence>
<accession>A0A815IRR1</accession>
<evidence type="ECO:0000256" key="1">
    <source>
        <dbReference type="SAM" id="Phobius"/>
    </source>
</evidence>
<sequence length="633" mass="72727">MHSPPGPQLRFYSGIQSDETYSNETFLLYVEIDLFLEPPFYIEASSNQYIFKLKEAIQHRSGYRLDQQRLHLCKYMSTCWSKKLKDGGKLGDYGVFENNMHDYQLFVTKRNINRHMNFTATPNVTHYEYAMMSYHVYEPSGQFLDGWNVTVYNPPNKNDLVLAAYVNVARHQCVISIRGTVLTGSVFYNLLTDLRLFFTNQAIDIYDAARAEVHDALISIPGLGPTSYDISFTGHSLGAALAESFACTYQAYAVTFDSPGTERILNNDPDCQKNIRNGYQPQERIRTYLGTYANIINVANPQSGKVFYLKQFGVNQADEFFYIYSSAFGVYLAACISTKIVDKSVFKLALWFAIGNLIKESSIVSSIHYFFDCNYKILNIFEWCARKAPFILTVIFLCHSIDILATSIERRMRRLYIRSLQVIGYIGSFVDVHVRFNSVLCQLAPLCFAFTISCLFIIGIPAFCYLWWLKSAHAIDKFVKSFNPITGNAYKEQSIKGTLWPTFFEHLTEHASQQFLLCLLLIQSMKPVAFHLLPPEIPKRIRLNIILVLFAIFINIDSKEHLIVILVLFLVVFIRACQINNVHYAKDLLCAVTVLQFMIYILSERHDMNKLSCEIVCYPMALCPFFRRLLLIS</sequence>
<dbReference type="Proteomes" id="UP000663860">
    <property type="component" value="Unassembled WGS sequence"/>
</dbReference>
<evidence type="ECO:0000313" key="4">
    <source>
        <dbReference type="Proteomes" id="UP000663860"/>
    </source>
</evidence>
<feature type="transmembrane region" description="Helical" evidence="1">
    <location>
        <begin position="321"/>
        <end position="341"/>
    </location>
</feature>
<dbReference type="CDD" id="cd17039">
    <property type="entry name" value="Ubl_ubiquitin_like"/>
    <property type="match status" value="1"/>
</dbReference>
<keyword evidence="1" id="KW-0812">Transmembrane</keyword>
<dbReference type="Gene3D" id="3.40.50.1820">
    <property type="entry name" value="alpha/beta hydrolase"/>
    <property type="match status" value="1"/>
</dbReference>
<evidence type="ECO:0000313" key="3">
    <source>
        <dbReference type="EMBL" id="CAF1369566.1"/>
    </source>
</evidence>
<dbReference type="InterPro" id="IPR029058">
    <property type="entry name" value="AB_hydrolase_fold"/>
</dbReference>
<feature type="transmembrane region" description="Helical" evidence="1">
    <location>
        <begin position="348"/>
        <end position="370"/>
    </location>
</feature>
<dbReference type="GO" id="GO:0006629">
    <property type="term" value="P:lipid metabolic process"/>
    <property type="evidence" value="ECO:0007669"/>
    <property type="project" value="InterPro"/>
</dbReference>
<dbReference type="Gene3D" id="3.10.20.90">
    <property type="entry name" value="Phosphatidylinositol 3-kinase Catalytic Subunit, Chain A, domain 1"/>
    <property type="match status" value="1"/>
</dbReference>